<comment type="caution">
    <text evidence="2">The sequence shown here is derived from an EMBL/GenBank/DDBJ whole genome shotgun (WGS) entry which is preliminary data.</text>
</comment>
<evidence type="ECO:0000313" key="4">
    <source>
        <dbReference type="Proteomes" id="UP001362999"/>
    </source>
</evidence>
<name>A0AAW0AZ68_9AGAR</name>
<evidence type="ECO:0000313" key="2">
    <source>
        <dbReference type="EMBL" id="KAK7018910.1"/>
    </source>
</evidence>
<gene>
    <name evidence="1" type="ORF">R3P38DRAFT_2783612</name>
    <name evidence="2" type="ORF">R3P38DRAFT_2783615</name>
    <name evidence="3" type="ORF">R3P38DRAFT_2783618</name>
</gene>
<dbReference type="EMBL" id="JAWWNJ010000045">
    <property type="protein sequence ID" value="KAK7018906.1"/>
    <property type="molecule type" value="Genomic_DNA"/>
</dbReference>
<keyword evidence="4" id="KW-1185">Reference proteome</keyword>
<proteinExistence type="predicted"/>
<dbReference type="Proteomes" id="UP001362999">
    <property type="component" value="Unassembled WGS sequence"/>
</dbReference>
<dbReference type="EMBL" id="JAWWNJ010000045">
    <property type="protein sequence ID" value="KAK7018910.1"/>
    <property type="molecule type" value="Genomic_DNA"/>
</dbReference>
<dbReference type="EMBL" id="JAWWNJ010000045">
    <property type="protein sequence ID" value="KAK7018913.1"/>
    <property type="molecule type" value="Genomic_DNA"/>
</dbReference>
<evidence type="ECO:0000313" key="3">
    <source>
        <dbReference type="EMBL" id="KAK7018913.1"/>
    </source>
</evidence>
<sequence length="376" mass="42429">MLRNSEIHVQDGPTQWSPAGLIEFRLSRRRSSRFRTNTTKPTFLPFPHHLPPNLLCTPHFQFTSLNRFSLFSWPNTASIALIIRIVSPRAMPPNLAAGRLTPPPTCKAATPPPFPDVCAVAVAAAPRSGAIALTRHDVSTSLKSSSRERDFENFGGRQANARPRRIQQRVSKLICKAFLSSLTSRREAAPSPWHDVSPSGERVLGIYGNFFLTSPPPRRLLYVSPSREREGSLHIQISPLRGHWQRHYFSSAARPSPLPPPLQIRNWFYASAERRFRSQHPKRRQIRQVRKLNEFFFAARLNWWIVSSGRQPSSPSPSFNISSHFQVSQSSRAVNSRTWNFGEGLYPGTSVEGAINGAGNGLREWPKIKFFSPVVE</sequence>
<reference evidence="2 4" key="1">
    <citation type="journal article" date="2024" name="J Genomics">
        <title>Draft genome sequencing and assembly of Favolaschia claudopus CIRM-BRFM 2984 isolated from oak limbs.</title>
        <authorList>
            <person name="Navarro D."/>
            <person name="Drula E."/>
            <person name="Chaduli D."/>
            <person name="Cazenave R."/>
            <person name="Ahrendt S."/>
            <person name="Wang J."/>
            <person name="Lipzen A."/>
            <person name="Daum C."/>
            <person name="Barry K."/>
            <person name="Grigoriev I.V."/>
            <person name="Favel A."/>
            <person name="Rosso M.N."/>
            <person name="Martin F."/>
        </authorList>
    </citation>
    <scope>NUCLEOTIDE SEQUENCE [LARGE SCALE GENOMIC DNA]</scope>
    <source>
        <strain evidence="2 4">CIRM-BRFM 2984</strain>
    </source>
</reference>
<evidence type="ECO:0000313" key="1">
    <source>
        <dbReference type="EMBL" id="KAK7018906.1"/>
    </source>
</evidence>
<protein>
    <submittedName>
        <fullName evidence="2">Uncharacterized protein</fullName>
    </submittedName>
</protein>
<organism evidence="2 4">
    <name type="scientific">Favolaschia claudopus</name>
    <dbReference type="NCBI Taxonomy" id="2862362"/>
    <lineage>
        <taxon>Eukaryota</taxon>
        <taxon>Fungi</taxon>
        <taxon>Dikarya</taxon>
        <taxon>Basidiomycota</taxon>
        <taxon>Agaricomycotina</taxon>
        <taxon>Agaricomycetes</taxon>
        <taxon>Agaricomycetidae</taxon>
        <taxon>Agaricales</taxon>
        <taxon>Marasmiineae</taxon>
        <taxon>Mycenaceae</taxon>
        <taxon>Favolaschia</taxon>
    </lineage>
</organism>
<accession>A0AAW0AZ68</accession>
<dbReference type="AlphaFoldDB" id="A0AAW0AZ68"/>